<accession>A0ACC0APG9</accession>
<proteinExistence type="predicted"/>
<gene>
    <name evidence="1" type="ORF">M9H77_21670</name>
</gene>
<evidence type="ECO:0000313" key="2">
    <source>
        <dbReference type="Proteomes" id="UP001060085"/>
    </source>
</evidence>
<sequence length="371" mass="40959">MFNRVDAHGSSVPPPLISTRVRMPYGLHTPVPFPYSLMPLHESNPGASSSLAHHSDANYLHDIHQHCIPISSGAQYPPLILDDFLVGATGDFPLYHQGYYDRSEQMSFYAPGSGDVQGYHGDQTIVQVGGSREGLNVGKSRDGQESRLSAQGETAGSSGPSGVIIQRIYDDLGVRLSVTKGGDAHHGIFMSVVSIVGDSARLSTEMRSTCYLLSILSNSLFSDKSGQPITSYELWPIVKNLRRNLGDLTFGRLRVRRFLITDGGILYIQQYVVMGQRSCTIALSDYQMRLDVISAAESRTYPRDVLTVWSDSWIAHAPISSPVEHCRPASTKSYVVRHTFTRAFWYDVASHCVHVDHMGYIAIPPHACHPR</sequence>
<dbReference type="EMBL" id="CM044705">
    <property type="protein sequence ID" value="KAI5662347.1"/>
    <property type="molecule type" value="Genomic_DNA"/>
</dbReference>
<evidence type="ECO:0000313" key="1">
    <source>
        <dbReference type="EMBL" id="KAI5662347.1"/>
    </source>
</evidence>
<reference evidence="2" key="1">
    <citation type="journal article" date="2023" name="Nat. Plants">
        <title>Single-cell RNA sequencing provides a high-resolution roadmap for understanding the multicellular compartmentation of specialized metabolism.</title>
        <authorList>
            <person name="Sun S."/>
            <person name="Shen X."/>
            <person name="Li Y."/>
            <person name="Li Y."/>
            <person name="Wang S."/>
            <person name="Li R."/>
            <person name="Zhang H."/>
            <person name="Shen G."/>
            <person name="Guo B."/>
            <person name="Wei J."/>
            <person name="Xu J."/>
            <person name="St-Pierre B."/>
            <person name="Chen S."/>
            <person name="Sun C."/>
        </authorList>
    </citation>
    <scope>NUCLEOTIDE SEQUENCE [LARGE SCALE GENOMIC DNA]</scope>
</reference>
<name>A0ACC0APG9_CATRO</name>
<dbReference type="Proteomes" id="UP001060085">
    <property type="component" value="Linkage Group LG05"/>
</dbReference>
<comment type="caution">
    <text evidence="1">The sequence shown here is derived from an EMBL/GenBank/DDBJ whole genome shotgun (WGS) entry which is preliminary data.</text>
</comment>
<keyword evidence="2" id="KW-1185">Reference proteome</keyword>
<protein>
    <submittedName>
        <fullName evidence="1">Uncharacterized protein</fullName>
    </submittedName>
</protein>
<organism evidence="1 2">
    <name type="scientific">Catharanthus roseus</name>
    <name type="common">Madagascar periwinkle</name>
    <name type="synonym">Vinca rosea</name>
    <dbReference type="NCBI Taxonomy" id="4058"/>
    <lineage>
        <taxon>Eukaryota</taxon>
        <taxon>Viridiplantae</taxon>
        <taxon>Streptophyta</taxon>
        <taxon>Embryophyta</taxon>
        <taxon>Tracheophyta</taxon>
        <taxon>Spermatophyta</taxon>
        <taxon>Magnoliopsida</taxon>
        <taxon>eudicotyledons</taxon>
        <taxon>Gunneridae</taxon>
        <taxon>Pentapetalae</taxon>
        <taxon>asterids</taxon>
        <taxon>lamiids</taxon>
        <taxon>Gentianales</taxon>
        <taxon>Apocynaceae</taxon>
        <taxon>Rauvolfioideae</taxon>
        <taxon>Vinceae</taxon>
        <taxon>Catharanthinae</taxon>
        <taxon>Catharanthus</taxon>
    </lineage>
</organism>